<proteinExistence type="predicted"/>
<name>A0ABV4H546_9ACTN</name>
<dbReference type="RefSeq" id="WP_370441801.1">
    <property type="nucleotide sequence ID" value="NZ_JBGFTU010000013.1"/>
</dbReference>
<evidence type="ECO:0000256" key="1">
    <source>
        <dbReference type="SAM" id="SignalP"/>
    </source>
</evidence>
<dbReference type="EMBL" id="JBGFTU010000013">
    <property type="protein sequence ID" value="MEZ0165575.1"/>
    <property type="molecule type" value="Genomic_DNA"/>
</dbReference>
<keyword evidence="3" id="KW-1185">Reference proteome</keyword>
<feature type="chain" id="PRO_5046515141" description="DUF320 domain-containing protein" evidence="1">
    <location>
        <begin position="35"/>
        <end position="301"/>
    </location>
</feature>
<evidence type="ECO:0000313" key="3">
    <source>
        <dbReference type="Proteomes" id="UP001565927"/>
    </source>
</evidence>
<dbReference type="Proteomes" id="UP001565927">
    <property type="component" value="Unassembled WGS sequence"/>
</dbReference>
<protein>
    <recommendedName>
        <fullName evidence="4">DUF320 domain-containing protein</fullName>
    </recommendedName>
</protein>
<gene>
    <name evidence="2" type="ORF">AB2L27_12505</name>
</gene>
<accession>A0ABV4H546</accession>
<comment type="caution">
    <text evidence="2">The sequence shown here is derived from an EMBL/GenBank/DDBJ whole genome shotgun (WGS) entry which is preliminary data.</text>
</comment>
<keyword evidence="1" id="KW-0732">Signal</keyword>
<evidence type="ECO:0008006" key="4">
    <source>
        <dbReference type="Google" id="ProtNLM"/>
    </source>
</evidence>
<sequence length="301" mass="28747">MDENTTTPRRWGRLLTAGVAGAAALGLATATSAAADTSVATANAVTVGALGSSAITSGTATAFNPGSGGTSTQAQTPLLSVLGGQGGITAGALVQTAVAREDGTSAACAGIVGAGGGITIGADGNCAVSNGSGGVQITLVPGTPEVKLLGKVVTPAIEGTILKADAIVASCTASSAPGSTSRVTLANARVTTAGVTVLTLKADPGPNDGVEVKGIATLALHTVPTNPTGTVQATALTINLLTGVAAVNLGTVTCGANAQTVPTDALPGPTLPLAAAAVAAVGLRFRRPVLQALTGRSTRRG</sequence>
<organism evidence="2 3">
    <name type="scientific">Kineococcus halophytocola</name>
    <dbReference type="NCBI Taxonomy" id="3234027"/>
    <lineage>
        <taxon>Bacteria</taxon>
        <taxon>Bacillati</taxon>
        <taxon>Actinomycetota</taxon>
        <taxon>Actinomycetes</taxon>
        <taxon>Kineosporiales</taxon>
        <taxon>Kineosporiaceae</taxon>
        <taxon>Kineococcus</taxon>
    </lineage>
</organism>
<evidence type="ECO:0000313" key="2">
    <source>
        <dbReference type="EMBL" id="MEZ0165575.1"/>
    </source>
</evidence>
<feature type="signal peptide" evidence="1">
    <location>
        <begin position="1"/>
        <end position="34"/>
    </location>
</feature>
<reference evidence="2 3" key="1">
    <citation type="submission" date="2024-07" db="EMBL/GenBank/DDBJ databases">
        <authorList>
            <person name="Thanompreechachai J."/>
            <person name="Duangmal K."/>
        </authorList>
    </citation>
    <scope>NUCLEOTIDE SEQUENCE [LARGE SCALE GENOMIC DNA]</scope>
    <source>
        <strain evidence="2 3">LSe6-4</strain>
    </source>
</reference>